<dbReference type="InterPro" id="IPR044505">
    <property type="entry name" value="GlgX_Isoamylase_N_E_set"/>
</dbReference>
<gene>
    <name evidence="6" type="ORF">BM477_01770</name>
</gene>
<dbReference type="GO" id="GO:0005980">
    <property type="term" value="P:glycogen catabolic process"/>
    <property type="evidence" value="ECO:0007669"/>
    <property type="project" value="InterPro"/>
</dbReference>
<dbReference type="OrthoDB" id="3236218at2"/>
<dbReference type="Gene3D" id="3.20.20.80">
    <property type="entry name" value="Glycosidases"/>
    <property type="match status" value="1"/>
</dbReference>
<dbReference type="InterPro" id="IPR014756">
    <property type="entry name" value="Ig_E-set"/>
</dbReference>
<evidence type="ECO:0000256" key="1">
    <source>
        <dbReference type="ARBA" id="ARBA00008061"/>
    </source>
</evidence>
<dbReference type="InterPro" id="IPR017853">
    <property type="entry name" value="GH"/>
</dbReference>
<dbReference type="InterPro" id="IPR013783">
    <property type="entry name" value="Ig-like_fold"/>
</dbReference>
<proteinExistence type="inferred from homology"/>
<reference evidence="7" key="1">
    <citation type="submission" date="2016-11" db="EMBL/GenBank/DDBJ databases">
        <title>Actinomyces gypaetusis sp. nov. isolated from Gypaetus barbatus in Qinghai Tibet Plateau China.</title>
        <authorList>
            <person name="Meng X."/>
        </authorList>
    </citation>
    <scope>NUCLEOTIDE SEQUENCE [LARGE SCALE GENOMIC DNA]</scope>
    <source>
        <strain evidence="7">DSM 15383</strain>
    </source>
</reference>
<evidence type="ECO:0000256" key="3">
    <source>
        <dbReference type="ARBA" id="ARBA00023295"/>
    </source>
</evidence>
<dbReference type="SMART" id="SM00642">
    <property type="entry name" value="Aamy"/>
    <property type="match status" value="1"/>
</dbReference>
<keyword evidence="3" id="KW-0326">Glycosidase</keyword>
<dbReference type="AlphaFoldDB" id="A0A1Q5PS87"/>
<dbReference type="InterPro" id="IPR011837">
    <property type="entry name" value="Glycogen_debranch_GlgX"/>
</dbReference>
<dbReference type="NCBIfam" id="TIGR02100">
    <property type="entry name" value="glgX_debranch"/>
    <property type="match status" value="1"/>
</dbReference>
<dbReference type="GO" id="GO:0004135">
    <property type="term" value="F:amylo-alpha-1,6-glucosidase activity"/>
    <property type="evidence" value="ECO:0007669"/>
    <property type="project" value="InterPro"/>
</dbReference>
<protein>
    <submittedName>
        <fullName evidence="6">Glycogen debranching enzyme GlgX</fullName>
    </submittedName>
</protein>
<evidence type="ECO:0000313" key="7">
    <source>
        <dbReference type="Proteomes" id="UP000186465"/>
    </source>
</evidence>
<dbReference type="Pfam" id="PF00128">
    <property type="entry name" value="Alpha-amylase"/>
    <property type="match status" value="1"/>
</dbReference>
<evidence type="ECO:0000313" key="6">
    <source>
        <dbReference type="EMBL" id="OKL50369.1"/>
    </source>
</evidence>
<comment type="caution">
    <text evidence="6">The sequence shown here is derived from an EMBL/GenBank/DDBJ whole genome shotgun (WGS) entry which is preliminary data.</text>
</comment>
<dbReference type="Gene3D" id="2.60.40.10">
    <property type="entry name" value="Immunoglobulins"/>
    <property type="match status" value="1"/>
</dbReference>
<evidence type="ECO:0000256" key="2">
    <source>
        <dbReference type="ARBA" id="ARBA00022801"/>
    </source>
</evidence>
<dbReference type="CDD" id="cd11326">
    <property type="entry name" value="AmyAc_Glg_debranch"/>
    <property type="match status" value="1"/>
</dbReference>
<dbReference type="SUPFAM" id="SSF51445">
    <property type="entry name" value="(Trans)glycosidases"/>
    <property type="match status" value="1"/>
</dbReference>
<evidence type="ECO:0000259" key="5">
    <source>
        <dbReference type="SMART" id="SM00642"/>
    </source>
</evidence>
<dbReference type="STRING" id="156892.BM477_01770"/>
<dbReference type="EMBL" id="MPDM01000002">
    <property type="protein sequence ID" value="OKL50369.1"/>
    <property type="molecule type" value="Genomic_DNA"/>
</dbReference>
<dbReference type="PANTHER" id="PTHR43002">
    <property type="entry name" value="GLYCOGEN DEBRANCHING ENZYME"/>
    <property type="match status" value="1"/>
</dbReference>
<keyword evidence="7" id="KW-1185">Reference proteome</keyword>
<keyword evidence="2" id="KW-0378">Hydrolase</keyword>
<feature type="region of interest" description="Disordered" evidence="4">
    <location>
        <begin position="503"/>
        <end position="526"/>
    </location>
</feature>
<feature type="domain" description="Glycosyl hydrolase family 13 catalytic" evidence="5">
    <location>
        <begin position="176"/>
        <end position="618"/>
    </location>
</feature>
<organism evidence="6 7">
    <name type="scientific">Boudabousia marimammalium</name>
    <dbReference type="NCBI Taxonomy" id="156892"/>
    <lineage>
        <taxon>Bacteria</taxon>
        <taxon>Bacillati</taxon>
        <taxon>Actinomycetota</taxon>
        <taxon>Actinomycetes</taxon>
        <taxon>Actinomycetales</taxon>
        <taxon>Actinomycetaceae</taxon>
        <taxon>Boudabousia</taxon>
    </lineage>
</organism>
<dbReference type="CDD" id="cd02856">
    <property type="entry name" value="E_set_GDE_Isoamylase_N"/>
    <property type="match status" value="1"/>
</dbReference>
<dbReference type="Pfam" id="PF02922">
    <property type="entry name" value="CBM_48"/>
    <property type="match status" value="1"/>
</dbReference>
<name>A0A1Q5PS87_9ACTO</name>
<dbReference type="Proteomes" id="UP000186465">
    <property type="component" value="Unassembled WGS sequence"/>
</dbReference>
<dbReference type="SUPFAM" id="SSF81296">
    <property type="entry name" value="E set domains"/>
    <property type="match status" value="1"/>
</dbReference>
<feature type="compositionally biased region" description="Basic and acidic residues" evidence="4">
    <location>
        <begin position="503"/>
        <end position="514"/>
    </location>
</feature>
<comment type="similarity">
    <text evidence="1">Belongs to the glycosyl hydrolase 13 family.</text>
</comment>
<dbReference type="SUPFAM" id="SSF51011">
    <property type="entry name" value="Glycosyl hydrolase domain"/>
    <property type="match status" value="1"/>
</dbReference>
<dbReference type="InterPro" id="IPR006047">
    <property type="entry name" value="GH13_cat_dom"/>
</dbReference>
<dbReference type="InterPro" id="IPR004193">
    <property type="entry name" value="Glyco_hydro_13_N"/>
</dbReference>
<accession>A0A1Q5PS87</accession>
<evidence type="ECO:0000256" key="4">
    <source>
        <dbReference type="SAM" id="MobiDB-lite"/>
    </source>
</evidence>
<sequence length="757" mass="83040">MASFEQLISDAPLSAPSQLLSSALGATVVDGGVCFAVFSAHATAVDVCIFDEDDQERRFQLNGPDKAIWKGFIPGIGAGTRYGYRFYGPWDPANGHVFNPYKLTIDPYAKALSGTVEHRPEIYPHAVTDDLVPAGHPLVPSKADSAAFTAKSIVVAPGFELHPGPQTAWRDTVIYETHAKGFTKLMPGVPAELQGTYAGLASPTAISYLQNLGITAVELLPIHAILDEPFLSQRGLSNYWGYSTLNYFSPEPSYASQAAQEAGPQAVIDEFRGMVSILHEAGIEVILDVVYNHTCEGSPLGSSLSWRGADNATYYLHDPSSPADYIDVTGTGNSLDFTNPIVVQMTLDSLRYWATEMGIDGFRFDLGVTLGRAHGVFNRQHPFLVAAAADPALAAKKLIMEPWDVGFDGWHTGDFPVPFASWNDRFRDSVRDFWVANVGTAAHGNQNLAGQSNLATRLAGSADTYYRDPNGIIRDPLASVNFVTAHDGFTMADLVSYDRKHNEANRENNRDGSDNNRSWNHGAEGPVITRSKATELHPDSGIFAEILPARERSIRNLFATLVLAAGVPMITAGDEFGRTQRGNNNAYCQDNEISWLDWDWEDWQGNLHSMVKHLLKLRSHYRVMRPEQFAIGKPWIPELDHPDVAWFDALAHPMEGAADWNNPANRLLQMHRCSCSNPHHDMLMIVNGTLNEATVKLALPSGKLYRMVWDSSWTTPQDGGFAPGSIDLDDTYVTYAGKTLPVEPLSITVLISEGPVQ</sequence>